<dbReference type="Proteomes" id="UP000585638">
    <property type="component" value="Unassembled WGS sequence"/>
</dbReference>
<dbReference type="Pfam" id="PF06013">
    <property type="entry name" value="WXG100"/>
    <property type="match status" value="1"/>
</dbReference>
<dbReference type="SUPFAM" id="SSF140453">
    <property type="entry name" value="EsxAB dimer-like"/>
    <property type="match status" value="1"/>
</dbReference>
<proteinExistence type="predicted"/>
<sequence>MAGNTTQLTPNDVTDIANKHLNLANEITSDQRTLSSNIQNMTSVNKGAMMTALTPVYEDWNAKMTDIVQQLHTMATNLRTVANDLQAHDESNAAGVGR</sequence>
<evidence type="ECO:0000313" key="1">
    <source>
        <dbReference type="EMBL" id="MBB5896314.1"/>
    </source>
</evidence>
<evidence type="ECO:0000313" key="2">
    <source>
        <dbReference type="Proteomes" id="UP000585638"/>
    </source>
</evidence>
<name>A0A7W9KQU2_9PSEU</name>
<protein>
    <submittedName>
        <fullName evidence="1">WXG100 family type VII secretion target</fullName>
    </submittedName>
</protein>
<keyword evidence="2" id="KW-1185">Reference proteome</keyword>
<reference evidence="1 2" key="1">
    <citation type="submission" date="2020-08" db="EMBL/GenBank/DDBJ databases">
        <title>Sequencing the genomes of 1000 actinobacteria strains.</title>
        <authorList>
            <person name="Klenk H.-P."/>
        </authorList>
    </citation>
    <scope>NUCLEOTIDE SEQUENCE [LARGE SCALE GENOMIC DNA]</scope>
    <source>
        <strain evidence="1 2">DSM 43851</strain>
    </source>
</reference>
<dbReference type="InterPro" id="IPR036689">
    <property type="entry name" value="ESAT-6-like_sf"/>
</dbReference>
<dbReference type="InterPro" id="IPR010310">
    <property type="entry name" value="T7SS_ESAT-6-like"/>
</dbReference>
<dbReference type="AlphaFoldDB" id="A0A7W9KQU2"/>
<accession>A0A7W9KQU2</accession>
<dbReference type="Gene3D" id="1.10.287.1060">
    <property type="entry name" value="ESAT-6-like"/>
    <property type="match status" value="1"/>
</dbReference>
<organism evidence="1 2">
    <name type="scientific">Kutzneria kofuensis</name>
    <dbReference type="NCBI Taxonomy" id="103725"/>
    <lineage>
        <taxon>Bacteria</taxon>
        <taxon>Bacillati</taxon>
        <taxon>Actinomycetota</taxon>
        <taxon>Actinomycetes</taxon>
        <taxon>Pseudonocardiales</taxon>
        <taxon>Pseudonocardiaceae</taxon>
        <taxon>Kutzneria</taxon>
    </lineage>
</organism>
<gene>
    <name evidence="1" type="ORF">BJ998_007510</name>
</gene>
<comment type="caution">
    <text evidence="1">The sequence shown here is derived from an EMBL/GenBank/DDBJ whole genome shotgun (WGS) entry which is preliminary data.</text>
</comment>
<dbReference type="RefSeq" id="WP_184867989.1">
    <property type="nucleotide sequence ID" value="NZ_BAAAWY010000101.1"/>
</dbReference>
<dbReference type="EMBL" id="JACHIR010000001">
    <property type="protein sequence ID" value="MBB5896314.1"/>
    <property type="molecule type" value="Genomic_DNA"/>
</dbReference>